<evidence type="ECO:0000313" key="7">
    <source>
        <dbReference type="EMBL" id="MBB5635469.1"/>
    </source>
</evidence>
<keyword evidence="3" id="KW-0697">Rotamase</keyword>
<evidence type="ECO:0000256" key="5">
    <source>
        <dbReference type="SAM" id="SignalP"/>
    </source>
</evidence>
<dbReference type="PANTHER" id="PTHR45625:SF4">
    <property type="entry name" value="PEPTIDYLPROLYL ISOMERASE DOMAIN AND WD REPEAT-CONTAINING PROTEIN 1"/>
    <property type="match status" value="1"/>
</dbReference>
<dbReference type="Proteomes" id="UP000537204">
    <property type="component" value="Unassembled WGS sequence"/>
</dbReference>
<evidence type="ECO:0000256" key="2">
    <source>
        <dbReference type="ARBA" id="ARBA00013194"/>
    </source>
</evidence>
<proteinExistence type="inferred from homology"/>
<evidence type="ECO:0000313" key="8">
    <source>
        <dbReference type="Proteomes" id="UP000537204"/>
    </source>
</evidence>
<evidence type="ECO:0000256" key="3">
    <source>
        <dbReference type="ARBA" id="ARBA00023110"/>
    </source>
</evidence>
<dbReference type="PANTHER" id="PTHR45625">
    <property type="entry name" value="PEPTIDYL-PROLYL CIS-TRANS ISOMERASE-RELATED"/>
    <property type="match status" value="1"/>
</dbReference>
<reference evidence="7 8" key="1">
    <citation type="submission" date="2020-08" db="EMBL/GenBank/DDBJ databases">
        <title>Genomic Encyclopedia of Type Strains, Phase IV (KMG-V): Genome sequencing to study the core and pangenomes of soil and plant-associated prokaryotes.</title>
        <authorList>
            <person name="Whitman W."/>
        </authorList>
    </citation>
    <scope>NUCLEOTIDE SEQUENCE [LARGE SCALE GENOMIC DNA]</scope>
    <source>
        <strain evidence="7 8">S3M1</strain>
    </source>
</reference>
<dbReference type="InterPro" id="IPR029000">
    <property type="entry name" value="Cyclophilin-like_dom_sf"/>
</dbReference>
<evidence type="ECO:0000259" key="6">
    <source>
        <dbReference type="PROSITE" id="PS50072"/>
    </source>
</evidence>
<comment type="caution">
    <text evidence="7">The sequence shown here is derived from an EMBL/GenBank/DDBJ whole genome shotgun (WGS) entry which is preliminary data.</text>
</comment>
<dbReference type="InterPro" id="IPR002130">
    <property type="entry name" value="Cyclophilin-type_PPIase_dom"/>
</dbReference>
<evidence type="ECO:0000256" key="1">
    <source>
        <dbReference type="ARBA" id="ARBA00007365"/>
    </source>
</evidence>
<dbReference type="SUPFAM" id="SSF50891">
    <property type="entry name" value="Cyclophilin-like"/>
    <property type="match status" value="1"/>
</dbReference>
<name>A0A7W9DYR4_9SPHI</name>
<dbReference type="GO" id="GO:0003755">
    <property type="term" value="F:peptidyl-prolyl cis-trans isomerase activity"/>
    <property type="evidence" value="ECO:0007669"/>
    <property type="project" value="UniProtKB-KW"/>
</dbReference>
<dbReference type="InterPro" id="IPR020892">
    <property type="entry name" value="Cyclophilin-type_PPIase_CS"/>
</dbReference>
<dbReference type="RefSeq" id="WP_183880240.1">
    <property type="nucleotide sequence ID" value="NZ_JACHCE010000002.1"/>
</dbReference>
<dbReference type="CDD" id="cd00317">
    <property type="entry name" value="cyclophilin"/>
    <property type="match status" value="1"/>
</dbReference>
<dbReference type="InterPro" id="IPR044666">
    <property type="entry name" value="Cyclophilin_A-like"/>
</dbReference>
<keyword evidence="5" id="KW-0732">Signal</keyword>
<accession>A0A7W9DYR4</accession>
<sequence length="240" mass="27121">MKPFLTLLFFLCLNSVFASGPKHQYIKIATAQGECIIMLYNKTPHHRDNMVKLVKKGFYDGTLFHRVINAFMIQGGDPDSKNAPAGKELGNGDVGYTIPAEFRDSLFHKKGVLAAARDDNPLMASSGCQFYLVQGKKFTDAQLDSMEVKRLKFKIPQWEREIYKNIGGVPHLDKKYTVYGEIISGLPLVDTIAAVKTDPNNRPLMDVKMTVTLLKRRKARKLEKEMRKSGDSRLAFLLNH</sequence>
<gene>
    <name evidence="7" type="ORF">HDE68_001357</name>
</gene>
<dbReference type="GO" id="GO:0006457">
    <property type="term" value="P:protein folding"/>
    <property type="evidence" value="ECO:0007669"/>
    <property type="project" value="InterPro"/>
</dbReference>
<protein>
    <recommendedName>
        <fullName evidence="2">peptidylprolyl isomerase</fullName>
        <ecNumber evidence="2">5.2.1.8</ecNumber>
    </recommendedName>
</protein>
<dbReference type="Gene3D" id="2.40.100.10">
    <property type="entry name" value="Cyclophilin-like"/>
    <property type="match status" value="1"/>
</dbReference>
<dbReference type="AlphaFoldDB" id="A0A7W9DYR4"/>
<feature type="domain" description="PPIase cyclophilin-type" evidence="6">
    <location>
        <begin position="33"/>
        <end position="214"/>
    </location>
</feature>
<dbReference type="PROSITE" id="PS00170">
    <property type="entry name" value="CSA_PPIASE_1"/>
    <property type="match status" value="1"/>
</dbReference>
<dbReference type="EMBL" id="JACHCE010000002">
    <property type="protein sequence ID" value="MBB5635469.1"/>
    <property type="molecule type" value="Genomic_DNA"/>
</dbReference>
<evidence type="ECO:0000256" key="4">
    <source>
        <dbReference type="ARBA" id="ARBA00023235"/>
    </source>
</evidence>
<dbReference type="PROSITE" id="PS50072">
    <property type="entry name" value="CSA_PPIASE_2"/>
    <property type="match status" value="1"/>
</dbReference>
<dbReference type="EC" id="5.2.1.8" evidence="2"/>
<organism evidence="7 8">
    <name type="scientific">Pedobacter cryoconitis</name>
    <dbReference type="NCBI Taxonomy" id="188932"/>
    <lineage>
        <taxon>Bacteria</taxon>
        <taxon>Pseudomonadati</taxon>
        <taxon>Bacteroidota</taxon>
        <taxon>Sphingobacteriia</taxon>
        <taxon>Sphingobacteriales</taxon>
        <taxon>Sphingobacteriaceae</taxon>
        <taxon>Pedobacter</taxon>
    </lineage>
</organism>
<feature type="signal peptide" evidence="5">
    <location>
        <begin position="1"/>
        <end position="18"/>
    </location>
</feature>
<comment type="similarity">
    <text evidence="1">Belongs to the cyclophilin-type PPIase family.</text>
</comment>
<keyword evidence="4 7" id="KW-0413">Isomerase</keyword>
<feature type="chain" id="PRO_5030861425" description="peptidylprolyl isomerase" evidence="5">
    <location>
        <begin position="19"/>
        <end position="240"/>
    </location>
</feature>
<dbReference type="Pfam" id="PF00160">
    <property type="entry name" value="Pro_isomerase"/>
    <property type="match status" value="1"/>
</dbReference>